<reference evidence="2 3" key="1">
    <citation type="submission" date="2024-01" db="EMBL/GenBank/DDBJ databases">
        <title>Genome insights into Plantactinospora sonchi sp. nov.</title>
        <authorList>
            <person name="Wang L."/>
        </authorList>
    </citation>
    <scope>NUCLEOTIDE SEQUENCE [LARGE SCALE GENOMIC DNA]</scope>
    <source>
        <strain evidence="2 3">NEAU-QY2</strain>
    </source>
</reference>
<proteinExistence type="predicted"/>
<dbReference type="EMBL" id="JAZGQK010000006">
    <property type="protein sequence ID" value="MEE6258615.1"/>
    <property type="molecule type" value="Genomic_DNA"/>
</dbReference>
<protein>
    <recommendedName>
        <fullName evidence="4">YtxH domain-containing protein</fullName>
    </recommendedName>
</protein>
<keyword evidence="3" id="KW-1185">Reference proteome</keyword>
<accession>A0ABU7RQ33</accession>
<organism evidence="2 3">
    <name type="scientific">Plantactinospora sonchi</name>
    <dbReference type="NCBI Taxonomy" id="1544735"/>
    <lineage>
        <taxon>Bacteria</taxon>
        <taxon>Bacillati</taxon>
        <taxon>Actinomycetota</taxon>
        <taxon>Actinomycetes</taxon>
        <taxon>Micromonosporales</taxon>
        <taxon>Micromonosporaceae</taxon>
        <taxon>Plantactinospora</taxon>
    </lineage>
</organism>
<dbReference type="Proteomes" id="UP001332243">
    <property type="component" value="Unassembled WGS sequence"/>
</dbReference>
<feature type="region of interest" description="Disordered" evidence="1">
    <location>
        <begin position="62"/>
        <end position="129"/>
    </location>
</feature>
<sequence length="129" mass="13505">MRKKKSVLRRRWPMLTGLLVAGAVAGAVGAVAMRRREQQPWDEYDPATALDTVRGDAATIMGSSAGGAVREPASPKSSPMEKMKDRAGAVTEKISASTAMTDGAKKAGTKSEQKSDNLLGSAPSRNSSS</sequence>
<evidence type="ECO:0000313" key="3">
    <source>
        <dbReference type="Proteomes" id="UP001332243"/>
    </source>
</evidence>
<evidence type="ECO:0008006" key="4">
    <source>
        <dbReference type="Google" id="ProtNLM"/>
    </source>
</evidence>
<feature type="compositionally biased region" description="Basic and acidic residues" evidence="1">
    <location>
        <begin position="103"/>
        <end position="115"/>
    </location>
</feature>
<name>A0ABU7RQ33_9ACTN</name>
<comment type="caution">
    <text evidence="2">The sequence shown here is derived from an EMBL/GenBank/DDBJ whole genome shotgun (WGS) entry which is preliminary data.</text>
</comment>
<dbReference type="RefSeq" id="WP_331213709.1">
    <property type="nucleotide sequence ID" value="NZ_JAZGQK010000006.1"/>
</dbReference>
<evidence type="ECO:0000313" key="2">
    <source>
        <dbReference type="EMBL" id="MEE6258615.1"/>
    </source>
</evidence>
<evidence type="ECO:0000256" key="1">
    <source>
        <dbReference type="SAM" id="MobiDB-lite"/>
    </source>
</evidence>
<gene>
    <name evidence="2" type="ORF">V1633_08945</name>
</gene>